<dbReference type="InterPro" id="IPR029065">
    <property type="entry name" value="Enolase_C-like"/>
</dbReference>
<evidence type="ECO:0000256" key="1">
    <source>
        <dbReference type="ARBA" id="ARBA00023239"/>
    </source>
</evidence>
<dbReference type="InterPro" id="IPR036849">
    <property type="entry name" value="Enolase-like_C_sf"/>
</dbReference>
<dbReference type="InterPro" id="IPR029017">
    <property type="entry name" value="Enolase-like_N"/>
</dbReference>
<name>A0A1S8YR16_9GAMM</name>
<dbReference type="STRING" id="1926881.BTJ39_00270"/>
<dbReference type="Pfam" id="PF02746">
    <property type="entry name" value="MR_MLE_N"/>
    <property type="match status" value="1"/>
</dbReference>
<dbReference type="Pfam" id="PF13378">
    <property type="entry name" value="MR_MLE_C"/>
    <property type="match status" value="1"/>
</dbReference>
<dbReference type="PANTHER" id="PTHR48080">
    <property type="entry name" value="D-GALACTONATE DEHYDRATASE-RELATED"/>
    <property type="match status" value="1"/>
</dbReference>
<dbReference type="OrthoDB" id="9802699at2"/>
<dbReference type="Proteomes" id="UP000190667">
    <property type="component" value="Unassembled WGS sequence"/>
</dbReference>
<comment type="caution">
    <text evidence="3">The sequence shown here is derived from an EMBL/GenBank/DDBJ whole genome shotgun (WGS) entry which is preliminary data.</text>
</comment>
<dbReference type="SFLD" id="SFLDS00001">
    <property type="entry name" value="Enolase"/>
    <property type="match status" value="1"/>
</dbReference>
<evidence type="ECO:0000259" key="2">
    <source>
        <dbReference type="SMART" id="SM00922"/>
    </source>
</evidence>
<sequence>MAGFALQKAEIHVCRITEKTKWIFISLQDEDGVTGYGEATLSGKEQQVCALFTRHARDYLQAGGATPEACFPHLNDLATAALASGLDQALWDLKAKRQQKPLYALIAENCSAEISVYANINRKTAGRTAQEFASNAVRALNDGHRAIKIAPFDEVNCHDANGQHFRQSVAAGLDRIACVRDAIGPDTRLMVDCHWRFDFAAAAELLQLTQKYQLYWLECPIPETAQNSAAINRLRTQANEQGVLLAGCEEYIRLESFQPYLQADCYDIYMPDAKYVGGIQEMLRVAAAVSDAGAVFSPHNPSGPICDAVSSHLCAAQQNAGMLEMQYDESPLFTALTDAPPKKIFNGVMALPTLPGHGVNLNDSQLKRYAIHADIQRI</sequence>
<dbReference type="CDD" id="cd03316">
    <property type="entry name" value="MR_like"/>
    <property type="match status" value="1"/>
</dbReference>
<dbReference type="GO" id="GO:0016829">
    <property type="term" value="F:lyase activity"/>
    <property type="evidence" value="ECO:0007669"/>
    <property type="project" value="UniProtKB-KW"/>
</dbReference>
<dbReference type="InterPro" id="IPR013342">
    <property type="entry name" value="Mandelate_racemase_C"/>
</dbReference>
<reference evidence="3 4" key="1">
    <citation type="submission" date="2016-12" db="EMBL/GenBank/DDBJ databases">
        <title>Izhakiella australiana sp. nov. of genus Izhakiella isolated from Australian desert.</title>
        <authorList>
            <person name="Ji M."/>
        </authorList>
    </citation>
    <scope>NUCLEOTIDE SEQUENCE [LARGE SCALE GENOMIC DNA]</scope>
    <source>
        <strain evidence="3 4">D4N98</strain>
    </source>
</reference>
<dbReference type="EMBL" id="MRUL01000001">
    <property type="protein sequence ID" value="OON41641.1"/>
    <property type="molecule type" value="Genomic_DNA"/>
</dbReference>
<organism evidence="3 4">
    <name type="scientific">Izhakiella australiensis</name>
    <dbReference type="NCBI Taxonomy" id="1926881"/>
    <lineage>
        <taxon>Bacteria</taxon>
        <taxon>Pseudomonadati</taxon>
        <taxon>Pseudomonadota</taxon>
        <taxon>Gammaproteobacteria</taxon>
        <taxon>Enterobacterales</taxon>
        <taxon>Erwiniaceae</taxon>
        <taxon>Izhakiella</taxon>
    </lineage>
</organism>
<dbReference type="InterPro" id="IPR034593">
    <property type="entry name" value="DgoD-like"/>
</dbReference>
<dbReference type="SFLD" id="SFLDG00179">
    <property type="entry name" value="mandelate_racemase"/>
    <property type="match status" value="1"/>
</dbReference>
<dbReference type="Gene3D" id="3.20.20.120">
    <property type="entry name" value="Enolase-like C-terminal domain"/>
    <property type="match status" value="1"/>
</dbReference>
<accession>A0A1S8YR16</accession>
<keyword evidence="4" id="KW-1185">Reference proteome</keyword>
<dbReference type="SMART" id="SM00922">
    <property type="entry name" value="MR_MLE"/>
    <property type="match status" value="1"/>
</dbReference>
<feature type="domain" description="Mandelate racemase/muconate lactonizing enzyme C-terminal" evidence="2">
    <location>
        <begin position="129"/>
        <end position="241"/>
    </location>
</feature>
<evidence type="ECO:0000313" key="3">
    <source>
        <dbReference type="EMBL" id="OON41641.1"/>
    </source>
</evidence>
<dbReference type="PANTHER" id="PTHR48080:SF2">
    <property type="entry name" value="D-GALACTONATE DEHYDRATASE"/>
    <property type="match status" value="1"/>
</dbReference>
<evidence type="ECO:0000313" key="4">
    <source>
        <dbReference type="Proteomes" id="UP000190667"/>
    </source>
</evidence>
<proteinExistence type="predicted"/>
<protein>
    <recommendedName>
        <fullName evidence="2">Mandelate racemase/muconate lactonizing enzyme C-terminal domain-containing protein</fullName>
    </recommendedName>
</protein>
<dbReference type="Gene3D" id="3.30.390.10">
    <property type="entry name" value="Enolase-like, N-terminal domain"/>
    <property type="match status" value="1"/>
</dbReference>
<dbReference type="SUPFAM" id="SSF54826">
    <property type="entry name" value="Enolase N-terminal domain-like"/>
    <property type="match status" value="1"/>
</dbReference>
<dbReference type="RefSeq" id="WP_078000664.1">
    <property type="nucleotide sequence ID" value="NZ_MRUL01000001.1"/>
</dbReference>
<dbReference type="InterPro" id="IPR013341">
    <property type="entry name" value="Mandelate_racemase_N_dom"/>
</dbReference>
<keyword evidence="1" id="KW-0456">Lyase</keyword>
<gene>
    <name evidence="3" type="ORF">BTJ39_00270</name>
</gene>
<dbReference type="AlphaFoldDB" id="A0A1S8YR16"/>
<dbReference type="SUPFAM" id="SSF51604">
    <property type="entry name" value="Enolase C-terminal domain-like"/>
    <property type="match status" value="1"/>
</dbReference>